<dbReference type="Pfam" id="PF01793">
    <property type="entry name" value="Glyco_transf_15"/>
    <property type="match status" value="1"/>
</dbReference>
<dbReference type="Gene3D" id="3.90.550.10">
    <property type="entry name" value="Spore Coat Polysaccharide Biosynthesis Protein SpsA, Chain A"/>
    <property type="match status" value="1"/>
</dbReference>
<dbReference type="GO" id="GO:0005794">
    <property type="term" value="C:Golgi apparatus"/>
    <property type="evidence" value="ECO:0007669"/>
    <property type="project" value="TreeGrafter"/>
</dbReference>
<feature type="chain" id="PRO_5007871431" evidence="4">
    <location>
        <begin position="24"/>
        <end position="383"/>
    </location>
</feature>
<evidence type="ECO:0000313" key="6">
    <source>
        <dbReference type="Proteomes" id="UP000076798"/>
    </source>
</evidence>
<dbReference type="InterPro" id="IPR002685">
    <property type="entry name" value="Glyco_trans_15"/>
</dbReference>
<dbReference type="SUPFAM" id="SSF53448">
    <property type="entry name" value="Nucleotide-diphospho-sugar transferases"/>
    <property type="match status" value="1"/>
</dbReference>
<dbReference type="FunFam" id="3.90.550.10:FF:000051">
    <property type="entry name" value="Alpha-1,2-mannosyltransferase (Ktr4)"/>
    <property type="match status" value="1"/>
</dbReference>
<name>A0A166C0F6_9AGAM</name>
<dbReference type="PANTHER" id="PTHR31121:SF6">
    <property type="entry name" value="ALPHA-1,2 MANNOSYLTRANSFERASE KTR1"/>
    <property type="match status" value="1"/>
</dbReference>
<dbReference type="STRING" id="1314776.A0A166C0F6"/>
<dbReference type="PANTHER" id="PTHR31121">
    <property type="entry name" value="ALPHA-1,2 MANNOSYLTRANSFERASE KTR1"/>
    <property type="match status" value="1"/>
</dbReference>
<dbReference type="GO" id="GO:0016020">
    <property type="term" value="C:membrane"/>
    <property type="evidence" value="ECO:0007669"/>
    <property type="project" value="InterPro"/>
</dbReference>
<dbReference type="EMBL" id="KV428095">
    <property type="protein sequence ID" value="KZT36939.1"/>
    <property type="molecule type" value="Genomic_DNA"/>
</dbReference>
<feature type="signal peptide" evidence="4">
    <location>
        <begin position="1"/>
        <end position="23"/>
    </location>
</feature>
<sequence length="383" mass="44984">MMTPSRYLLCALSILVALHYILSFTHQDYGRATSLATLAGSSLLTCDAEPDVFDHPVVQEYSPANSSAPRRKANAALVMLARNSDVDEVIRSMKRLEDKFNRKFDYPWVFLNDQPFNAEFKKRTRAATNSKVSYATIPHDDWHQPASIDEERAAIGRQKLIDDDIIYAESVPYRNMCRFNSGFFYKQEILKDYKYYWRVEPGVRYFCDIDYDPFLLMQDEGKVYGFTISMYEYESTIASLWDTTTRFMRQFPEYLVEDNALNFISDNGGETYNLCHFWSNFEIGDLDFWRGEAYNKYFEYLDETGNFYYERWGDAPVHTLGAALFARKDQIHFFEDIGYRHEPFQHCPQGNAHAKGRCECDPSDNFDYEGYSCTKKWHKSLFW</sequence>
<accession>A0A166C0F6</accession>
<dbReference type="PIRSF" id="PIRSF018153">
    <property type="entry name" value="Glyco_trans_15"/>
    <property type="match status" value="1"/>
</dbReference>
<dbReference type="GO" id="GO:0000026">
    <property type="term" value="F:alpha-1,2-mannosyltransferase activity"/>
    <property type="evidence" value="ECO:0007669"/>
    <property type="project" value="TreeGrafter"/>
</dbReference>
<reference evidence="5 6" key="1">
    <citation type="journal article" date="2016" name="Mol. Biol. Evol.">
        <title>Comparative Genomics of Early-Diverging Mushroom-Forming Fungi Provides Insights into the Origins of Lignocellulose Decay Capabilities.</title>
        <authorList>
            <person name="Nagy L.G."/>
            <person name="Riley R."/>
            <person name="Tritt A."/>
            <person name="Adam C."/>
            <person name="Daum C."/>
            <person name="Floudas D."/>
            <person name="Sun H."/>
            <person name="Yadav J.S."/>
            <person name="Pangilinan J."/>
            <person name="Larsson K.H."/>
            <person name="Matsuura K."/>
            <person name="Barry K."/>
            <person name="Labutti K."/>
            <person name="Kuo R."/>
            <person name="Ohm R.A."/>
            <person name="Bhattacharya S.S."/>
            <person name="Shirouzu T."/>
            <person name="Yoshinaga Y."/>
            <person name="Martin F.M."/>
            <person name="Grigoriev I.V."/>
            <person name="Hibbett D.S."/>
        </authorList>
    </citation>
    <scope>NUCLEOTIDE SEQUENCE [LARGE SCALE GENOMIC DNA]</scope>
    <source>
        <strain evidence="5 6">HHB10207 ss-3</strain>
    </source>
</reference>
<dbReference type="GO" id="GO:0000032">
    <property type="term" value="P:cell wall mannoprotein biosynthetic process"/>
    <property type="evidence" value="ECO:0007669"/>
    <property type="project" value="TreeGrafter"/>
</dbReference>
<evidence type="ECO:0000313" key="5">
    <source>
        <dbReference type="EMBL" id="KZT36939.1"/>
    </source>
</evidence>
<organism evidence="5 6">
    <name type="scientific">Sistotremastrum suecicum HHB10207 ss-3</name>
    <dbReference type="NCBI Taxonomy" id="1314776"/>
    <lineage>
        <taxon>Eukaryota</taxon>
        <taxon>Fungi</taxon>
        <taxon>Dikarya</taxon>
        <taxon>Basidiomycota</taxon>
        <taxon>Agaricomycotina</taxon>
        <taxon>Agaricomycetes</taxon>
        <taxon>Sistotremastrales</taxon>
        <taxon>Sistotremastraceae</taxon>
        <taxon>Sistotremastrum</taxon>
    </lineage>
</organism>
<protein>
    <submittedName>
        <fullName evidence="5">Glycosyltransferase family 15 protein</fullName>
    </submittedName>
</protein>
<keyword evidence="4" id="KW-0732">Signal</keyword>
<dbReference type="GO" id="GO:0006487">
    <property type="term" value="P:protein N-linked glycosylation"/>
    <property type="evidence" value="ECO:0007669"/>
    <property type="project" value="TreeGrafter"/>
</dbReference>
<evidence type="ECO:0000256" key="2">
    <source>
        <dbReference type="ARBA" id="ARBA00022679"/>
    </source>
</evidence>
<dbReference type="InterPro" id="IPR029044">
    <property type="entry name" value="Nucleotide-diphossugar_trans"/>
</dbReference>
<feature type="active site" description="Nucleophile" evidence="3">
    <location>
        <position position="282"/>
    </location>
</feature>
<evidence type="ECO:0000256" key="3">
    <source>
        <dbReference type="PIRSR" id="PIRSR018153-1"/>
    </source>
</evidence>
<proteinExistence type="inferred from homology"/>
<evidence type="ECO:0000256" key="1">
    <source>
        <dbReference type="ARBA" id="ARBA00007677"/>
    </source>
</evidence>
<dbReference type="Proteomes" id="UP000076798">
    <property type="component" value="Unassembled WGS sequence"/>
</dbReference>
<comment type="similarity">
    <text evidence="1">Belongs to the glycosyltransferase 15 family.</text>
</comment>
<dbReference type="AlphaFoldDB" id="A0A166C0F6"/>
<evidence type="ECO:0000256" key="4">
    <source>
        <dbReference type="SAM" id="SignalP"/>
    </source>
</evidence>
<keyword evidence="6" id="KW-1185">Reference proteome</keyword>
<keyword evidence="2 5" id="KW-0808">Transferase</keyword>
<dbReference type="OrthoDB" id="439943at2759"/>
<gene>
    <name evidence="5" type="ORF">SISSUDRAFT_912989</name>
</gene>